<name>A0A5N6Y5M5_9EURO</name>
<organism evidence="4">
    <name type="scientific">Aspergillus arachidicola</name>
    <dbReference type="NCBI Taxonomy" id="656916"/>
    <lineage>
        <taxon>Eukaryota</taxon>
        <taxon>Fungi</taxon>
        <taxon>Dikarya</taxon>
        <taxon>Ascomycota</taxon>
        <taxon>Pezizomycotina</taxon>
        <taxon>Eurotiomycetes</taxon>
        <taxon>Eurotiomycetidae</taxon>
        <taxon>Eurotiales</taxon>
        <taxon>Aspergillaceae</taxon>
        <taxon>Aspergillus</taxon>
        <taxon>Aspergillus subgen. Circumdati</taxon>
    </lineage>
</organism>
<accession>A0A5N6Y5M5</accession>
<dbReference type="PROSITE" id="PS00455">
    <property type="entry name" value="AMP_BINDING"/>
    <property type="match status" value="1"/>
</dbReference>
<keyword evidence="1" id="KW-0547">Nucleotide-binding</keyword>
<reference evidence="4" key="1">
    <citation type="submission" date="2019-04" db="EMBL/GenBank/DDBJ databases">
        <title>Friends and foes A comparative genomics study of 23 Aspergillus species from section Flavi.</title>
        <authorList>
            <consortium name="DOE Joint Genome Institute"/>
            <person name="Kjaerbolling I."/>
            <person name="Vesth T."/>
            <person name="Frisvad J.C."/>
            <person name="Nybo J.L."/>
            <person name="Theobald S."/>
            <person name="Kildgaard S."/>
            <person name="Isbrandt T."/>
            <person name="Kuo A."/>
            <person name="Sato A."/>
            <person name="Lyhne E.K."/>
            <person name="Kogle M.E."/>
            <person name="Wiebenga A."/>
            <person name="Kun R.S."/>
            <person name="Lubbers R.J."/>
            <person name="Makela M.R."/>
            <person name="Barry K."/>
            <person name="Chovatia M."/>
            <person name="Clum A."/>
            <person name="Daum C."/>
            <person name="Haridas S."/>
            <person name="He G."/>
            <person name="LaButti K."/>
            <person name="Lipzen A."/>
            <person name="Mondo S."/>
            <person name="Riley R."/>
            <person name="Salamov A."/>
            <person name="Simmons B.A."/>
            <person name="Magnuson J.K."/>
            <person name="Henrissat B."/>
            <person name="Mortensen U.H."/>
            <person name="Larsen T.O."/>
            <person name="Devries R.P."/>
            <person name="Grigoriev I.V."/>
            <person name="Machida M."/>
            <person name="Baker S.E."/>
            <person name="Andersen M.R."/>
        </authorList>
    </citation>
    <scope>NUCLEOTIDE SEQUENCE</scope>
    <source>
        <strain evidence="4">CBS 117612</strain>
    </source>
</reference>
<dbReference type="Proteomes" id="UP000325558">
    <property type="component" value="Unassembled WGS sequence"/>
</dbReference>
<evidence type="ECO:0000256" key="2">
    <source>
        <dbReference type="ARBA" id="ARBA00022840"/>
    </source>
</evidence>
<dbReference type="GO" id="GO:0004467">
    <property type="term" value="F:long-chain fatty acid-CoA ligase activity"/>
    <property type="evidence" value="ECO:0007669"/>
    <property type="project" value="TreeGrafter"/>
</dbReference>
<dbReference type="GO" id="GO:0005783">
    <property type="term" value="C:endoplasmic reticulum"/>
    <property type="evidence" value="ECO:0007669"/>
    <property type="project" value="TreeGrafter"/>
</dbReference>
<dbReference type="GO" id="GO:0016020">
    <property type="term" value="C:membrane"/>
    <property type="evidence" value="ECO:0007669"/>
    <property type="project" value="TreeGrafter"/>
</dbReference>
<proteinExistence type="predicted"/>
<dbReference type="Gene3D" id="3.40.50.12780">
    <property type="entry name" value="N-terminal domain of ligase-like"/>
    <property type="match status" value="1"/>
</dbReference>
<dbReference type="InterPro" id="IPR042099">
    <property type="entry name" value="ANL_N_sf"/>
</dbReference>
<dbReference type="InterPro" id="IPR020845">
    <property type="entry name" value="AMP-binding_CS"/>
</dbReference>
<dbReference type="OrthoDB" id="1700726at2759"/>
<keyword evidence="2" id="KW-0067">ATP-binding</keyword>
<dbReference type="EMBL" id="ML737145">
    <property type="protein sequence ID" value="KAE8340754.1"/>
    <property type="molecule type" value="Genomic_DNA"/>
</dbReference>
<evidence type="ECO:0000256" key="1">
    <source>
        <dbReference type="ARBA" id="ARBA00022741"/>
    </source>
</evidence>
<dbReference type="InterPro" id="IPR000873">
    <property type="entry name" value="AMP-dep_synth/lig_dom"/>
</dbReference>
<gene>
    <name evidence="4" type="ORF">BDV24DRAFT_175039</name>
</gene>
<evidence type="ECO:0000259" key="3">
    <source>
        <dbReference type="Pfam" id="PF00501"/>
    </source>
</evidence>
<dbReference type="Pfam" id="PF00501">
    <property type="entry name" value="AMP-binding"/>
    <property type="match status" value="1"/>
</dbReference>
<protein>
    <recommendedName>
        <fullName evidence="3">AMP-dependent synthetase/ligase domain-containing protein</fullName>
    </recommendedName>
</protein>
<dbReference type="GO" id="GO:0005524">
    <property type="term" value="F:ATP binding"/>
    <property type="evidence" value="ECO:0007669"/>
    <property type="project" value="UniProtKB-KW"/>
</dbReference>
<evidence type="ECO:0000313" key="4">
    <source>
        <dbReference type="EMBL" id="KAE8340754.1"/>
    </source>
</evidence>
<dbReference type="PANTHER" id="PTHR43272:SF33">
    <property type="entry name" value="AMP-BINDING DOMAIN-CONTAINING PROTEIN-RELATED"/>
    <property type="match status" value="1"/>
</dbReference>
<dbReference type="AlphaFoldDB" id="A0A5N6Y5M5"/>
<dbReference type="SUPFAM" id="SSF56801">
    <property type="entry name" value="Acetyl-CoA synthetase-like"/>
    <property type="match status" value="1"/>
</dbReference>
<sequence length="692" mass="76141">MSSLIAAKPALQRTIKEYSQPPPPNQPYSIAIPNTEEPGRSPIYRHHRCGNGVLQTINASCPTIHDLFESSVARNPNEPCLGWRPYDSGTKTWKPYQWLDYQTVQRRRKNLGIGLTAIHAREGITGKNYGVGLWCQNRPEWQLTDLACMSQSLYTVSLYDTLGPDAIEYIIAHADLSAVVCSLPHVPSLLKVKPGLPSLRIIVVVDPIEPSCVEPREPLKQAISPTVAEETGVRIYAMEAVERLGNDLGGSYNPPEPSDTITINYTSGTTGPPKGVVLTHSMAVAATSSALIYFPLDTTSVICSYLPLAHIYGRLMEHACLCMGARIGYFHGNTAELVEDLKELRPTFFGSVPRIYNRFGSLIKAAAATQPGVPDTRSHQTDPVYDPSWSRKVAASLGLDRLQAMVTGSAPLDPAMHALLRDVFAVPLFQGYGMTEAYASVSAQAADDFSVGNCGGIAPVMEFCLLSLPEMGYTVKDNPSPRGELLIRGPSLFKGYYKDPEETSRAFTDDGWFKTGDVVSVDERGRIAVIDRRKNVLKLSQGEYISPERLEGVYMSELPYLAQAFVWGDSSQAFLVGIFGVQLDLFAAYAQKVLDRKIDPMNFDTVRAATKDPLVKEAVQRDLDAVGRQKKLQGFERVRNIELDIEPFTVENGMLTPTLKLKRPLAAKLYREVLQRLYADGVVGGDIPKGKL</sequence>
<dbReference type="PANTHER" id="PTHR43272">
    <property type="entry name" value="LONG-CHAIN-FATTY-ACID--COA LIGASE"/>
    <property type="match status" value="1"/>
</dbReference>
<feature type="domain" description="AMP-dependent synthetase/ligase" evidence="3">
    <location>
        <begin position="68"/>
        <end position="497"/>
    </location>
</feature>